<evidence type="ECO:0000256" key="1">
    <source>
        <dbReference type="ARBA" id="ARBA00012513"/>
    </source>
</evidence>
<sequence>VSCSAGNAAAATVTSTNQAASTSLPKSSSKQHKKHHAHLRHQQQQQQQHQEQQPTEMISKACRTLITNLLIKDDTKRLGSKAGASEVKIHAFFKDTNWALLRNQTPPIIPTRYENVQDSVANFRHINEPTATVTTRAAAEPSFDFEYDILIKDYCINGVDGIGGGSNPFEAFESITLSTWDEFLQGYDLNIHVATVIATFWYLDKTHS</sequence>
<evidence type="ECO:0000256" key="5">
    <source>
        <dbReference type="ARBA" id="ARBA00022777"/>
    </source>
</evidence>
<feature type="non-terminal residue" evidence="8">
    <location>
        <position position="208"/>
    </location>
</feature>
<evidence type="ECO:0000256" key="4">
    <source>
        <dbReference type="ARBA" id="ARBA00022741"/>
    </source>
</evidence>
<dbReference type="Gene3D" id="1.10.510.10">
    <property type="entry name" value="Transferase(Phosphotransferase) domain 1"/>
    <property type="match status" value="1"/>
</dbReference>
<protein>
    <recommendedName>
        <fullName evidence="1">non-specific serine/threonine protein kinase</fullName>
        <ecNumber evidence="1">2.7.11.1</ecNumber>
    </recommendedName>
</protein>
<organism evidence="8 9">
    <name type="scientific">Physocladia obscura</name>
    <dbReference type="NCBI Taxonomy" id="109957"/>
    <lineage>
        <taxon>Eukaryota</taxon>
        <taxon>Fungi</taxon>
        <taxon>Fungi incertae sedis</taxon>
        <taxon>Chytridiomycota</taxon>
        <taxon>Chytridiomycota incertae sedis</taxon>
        <taxon>Chytridiomycetes</taxon>
        <taxon>Chytridiales</taxon>
        <taxon>Chytriomycetaceae</taxon>
        <taxon>Physocladia</taxon>
    </lineage>
</organism>
<evidence type="ECO:0000313" key="9">
    <source>
        <dbReference type="Proteomes" id="UP001211907"/>
    </source>
</evidence>
<reference evidence="8" key="1">
    <citation type="submission" date="2020-05" db="EMBL/GenBank/DDBJ databases">
        <title>Phylogenomic resolution of chytrid fungi.</title>
        <authorList>
            <person name="Stajich J.E."/>
            <person name="Amses K."/>
            <person name="Simmons R."/>
            <person name="Seto K."/>
            <person name="Myers J."/>
            <person name="Bonds A."/>
            <person name="Quandt C.A."/>
            <person name="Barry K."/>
            <person name="Liu P."/>
            <person name="Grigoriev I."/>
            <person name="Longcore J.E."/>
            <person name="James T.Y."/>
        </authorList>
    </citation>
    <scope>NUCLEOTIDE SEQUENCE</scope>
    <source>
        <strain evidence="8">JEL0513</strain>
    </source>
</reference>
<feature type="compositionally biased region" description="Basic residues" evidence="7">
    <location>
        <begin position="29"/>
        <end position="41"/>
    </location>
</feature>
<evidence type="ECO:0000313" key="8">
    <source>
        <dbReference type="EMBL" id="KAJ3098903.1"/>
    </source>
</evidence>
<keyword evidence="4" id="KW-0547">Nucleotide-binding</keyword>
<dbReference type="PANTHER" id="PTHR45637">
    <property type="entry name" value="FLIPPASE KINASE 1-RELATED"/>
    <property type="match status" value="1"/>
</dbReference>
<dbReference type="EC" id="2.7.11.1" evidence="1"/>
<keyword evidence="2" id="KW-0723">Serine/threonine-protein kinase</keyword>
<dbReference type="AlphaFoldDB" id="A0AAD5SUG5"/>
<dbReference type="Proteomes" id="UP001211907">
    <property type="component" value="Unassembled WGS sequence"/>
</dbReference>
<dbReference type="SUPFAM" id="SSF56112">
    <property type="entry name" value="Protein kinase-like (PK-like)"/>
    <property type="match status" value="1"/>
</dbReference>
<accession>A0AAD5SUG5</accession>
<gene>
    <name evidence="8" type="ORF">HK100_004996</name>
</gene>
<feature type="region of interest" description="Disordered" evidence="7">
    <location>
        <begin position="1"/>
        <end position="56"/>
    </location>
</feature>
<feature type="compositionally biased region" description="Polar residues" evidence="7">
    <location>
        <begin position="12"/>
        <end position="22"/>
    </location>
</feature>
<keyword evidence="6" id="KW-0067">ATP-binding</keyword>
<keyword evidence="3" id="KW-0808">Transferase</keyword>
<dbReference type="Gene3D" id="3.30.200.20">
    <property type="entry name" value="Phosphorylase Kinase, domain 1"/>
    <property type="match status" value="1"/>
</dbReference>
<comment type="caution">
    <text evidence="8">The sequence shown here is derived from an EMBL/GenBank/DDBJ whole genome shotgun (WGS) entry which is preliminary data.</text>
</comment>
<keyword evidence="9" id="KW-1185">Reference proteome</keyword>
<proteinExistence type="predicted"/>
<evidence type="ECO:0000256" key="2">
    <source>
        <dbReference type="ARBA" id="ARBA00022527"/>
    </source>
</evidence>
<evidence type="ECO:0000256" key="7">
    <source>
        <dbReference type="SAM" id="MobiDB-lite"/>
    </source>
</evidence>
<feature type="compositionally biased region" description="Low complexity" evidence="7">
    <location>
        <begin position="42"/>
        <end position="53"/>
    </location>
</feature>
<name>A0AAD5SUG5_9FUNG</name>
<evidence type="ECO:0000256" key="6">
    <source>
        <dbReference type="ARBA" id="ARBA00022840"/>
    </source>
</evidence>
<evidence type="ECO:0000256" key="3">
    <source>
        <dbReference type="ARBA" id="ARBA00022679"/>
    </source>
</evidence>
<dbReference type="GO" id="GO:0005524">
    <property type="term" value="F:ATP binding"/>
    <property type="evidence" value="ECO:0007669"/>
    <property type="project" value="UniProtKB-KW"/>
</dbReference>
<dbReference type="GO" id="GO:0004674">
    <property type="term" value="F:protein serine/threonine kinase activity"/>
    <property type="evidence" value="ECO:0007669"/>
    <property type="project" value="UniProtKB-KW"/>
</dbReference>
<dbReference type="InterPro" id="IPR011009">
    <property type="entry name" value="Kinase-like_dom_sf"/>
</dbReference>
<dbReference type="EMBL" id="JADGJH010002385">
    <property type="protein sequence ID" value="KAJ3098903.1"/>
    <property type="molecule type" value="Genomic_DNA"/>
</dbReference>
<keyword evidence="5" id="KW-0418">Kinase</keyword>